<name>A0ABP0HQ09_9DINO</name>
<gene>
    <name evidence="7" type="ORF">CCMP2556_LOCUS124</name>
    <name evidence="8" type="ORF">CCMP2556_LOCUS2794</name>
</gene>
<evidence type="ECO:0000313" key="8">
    <source>
        <dbReference type="EMBL" id="CAK8992292.1"/>
    </source>
</evidence>
<dbReference type="SUPFAM" id="SSF51412">
    <property type="entry name" value="Inosine monophosphate dehydrogenase (IMPDH)"/>
    <property type="match status" value="1"/>
</dbReference>
<proteinExistence type="inferred from homology"/>
<dbReference type="InterPro" id="IPR001093">
    <property type="entry name" value="IMP_DH_GMPRt"/>
</dbReference>
<dbReference type="InterPro" id="IPR000644">
    <property type="entry name" value="CBS_dom"/>
</dbReference>
<protein>
    <recommendedName>
        <fullName evidence="6">CBS domain-containing protein</fullName>
    </recommendedName>
</protein>
<dbReference type="Gene3D" id="3.20.20.70">
    <property type="entry name" value="Aldolase class I"/>
    <property type="match status" value="1"/>
</dbReference>
<evidence type="ECO:0000256" key="5">
    <source>
        <dbReference type="PROSITE-ProRule" id="PRU00703"/>
    </source>
</evidence>
<dbReference type="SMART" id="SM00116">
    <property type="entry name" value="CBS"/>
    <property type="match status" value="1"/>
</dbReference>
<evidence type="ECO:0000256" key="2">
    <source>
        <dbReference type="ARBA" id="ARBA00022723"/>
    </source>
</evidence>
<dbReference type="PANTHER" id="PTHR11911:SF111">
    <property type="entry name" value="INOSINE-5'-MONOPHOSPHATE DEHYDROGENASE"/>
    <property type="match status" value="1"/>
</dbReference>
<evidence type="ECO:0000256" key="3">
    <source>
        <dbReference type="ARBA" id="ARBA00023002"/>
    </source>
</evidence>
<sequence length="424" mass="45367">MPGHIDFGVHDVELLSRFTRSISLKTPIASSPMDTVTESAMAIAMALEGGIGIIHSKMSIERQAAEVRSVKRYEQGFISNPACISAKMTCGELIKLQEKCGFSGFPVTDIMTKAADLITAKEGIALREANQILSNSKKGKLPIVNPAGEIVGLLARKDLIKNQDFPCASQDQNKNLLAAAAVSVLADDRKERVKALVEAGTDAIVFDNRQGDNEDQLEIIRWTKSEFPKMQVIGGNVVTRRQAKNLLDAGVDALRVGMGISSVSTAHKDRGCGRAQASAVYNVAKIARVYGVPVIADGGISSPGHIVKALCLGAEAVMCGSLLAGTEESPGEYFYADSGTRLKAYSGIASSGVRGAVQDKGSLHKYMPYLNQSVRHGMQDIGAKSVPDLIDRALGSPDCVLNWQLNWTFSAMGKTDTQARPIFK</sequence>
<accession>A0ABP0HQ09</accession>
<dbReference type="Pfam" id="PF00478">
    <property type="entry name" value="IMPDH"/>
    <property type="match status" value="1"/>
</dbReference>
<keyword evidence="4 5" id="KW-0129">CBS domain</keyword>
<dbReference type="SUPFAM" id="SSF54631">
    <property type="entry name" value="CBS-domain pair"/>
    <property type="match status" value="1"/>
</dbReference>
<reference evidence="8 9" key="1">
    <citation type="submission" date="2024-02" db="EMBL/GenBank/DDBJ databases">
        <authorList>
            <person name="Chen Y."/>
            <person name="Shah S."/>
            <person name="Dougan E. K."/>
            <person name="Thang M."/>
            <person name="Chan C."/>
        </authorList>
    </citation>
    <scope>NUCLEOTIDE SEQUENCE [LARGE SCALE GENOMIC DNA]</scope>
</reference>
<keyword evidence="2" id="KW-0479">Metal-binding</keyword>
<dbReference type="PIRSF" id="PIRSF000130">
    <property type="entry name" value="IMPDH"/>
    <property type="match status" value="1"/>
</dbReference>
<dbReference type="EMBL" id="CAXAMN010001113">
    <property type="protein sequence ID" value="CAK8992292.1"/>
    <property type="molecule type" value="Genomic_DNA"/>
</dbReference>
<dbReference type="PANTHER" id="PTHR11911">
    <property type="entry name" value="INOSINE-5-MONOPHOSPHATE DEHYDROGENASE RELATED"/>
    <property type="match status" value="1"/>
</dbReference>
<keyword evidence="9" id="KW-1185">Reference proteome</keyword>
<dbReference type="InterPro" id="IPR013785">
    <property type="entry name" value="Aldolase_TIM"/>
</dbReference>
<dbReference type="Pfam" id="PF00571">
    <property type="entry name" value="CBS"/>
    <property type="match status" value="1"/>
</dbReference>
<dbReference type="CDD" id="cd04601">
    <property type="entry name" value="CBS_pair_IMPDH"/>
    <property type="match status" value="1"/>
</dbReference>
<feature type="domain" description="CBS" evidence="6">
    <location>
        <begin position="111"/>
        <end position="169"/>
    </location>
</feature>
<organism evidence="8 9">
    <name type="scientific">Durusdinium trenchii</name>
    <dbReference type="NCBI Taxonomy" id="1381693"/>
    <lineage>
        <taxon>Eukaryota</taxon>
        <taxon>Sar</taxon>
        <taxon>Alveolata</taxon>
        <taxon>Dinophyceae</taxon>
        <taxon>Suessiales</taxon>
        <taxon>Symbiodiniaceae</taxon>
        <taxon>Durusdinium</taxon>
    </lineage>
</organism>
<evidence type="ECO:0000259" key="6">
    <source>
        <dbReference type="PROSITE" id="PS51371"/>
    </source>
</evidence>
<dbReference type="CDD" id="cd00381">
    <property type="entry name" value="IMPDH"/>
    <property type="match status" value="1"/>
</dbReference>
<evidence type="ECO:0000256" key="1">
    <source>
        <dbReference type="ARBA" id="ARBA00005502"/>
    </source>
</evidence>
<comment type="caution">
    <text evidence="8">The sequence shown here is derived from an EMBL/GenBank/DDBJ whole genome shotgun (WGS) entry which is preliminary data.</text>
</comment>
<evidence type="ECO:0000256" key="4">
    <source>
        <dbReference type="ARBA" id="ARBA00023122"/>
    </source>
</evidence>
<dbReference type="PROSITE" id="PS51371">
    <property type="entry name" value="CBS"/>
    <property type="match status" value="1"/>
</dbReference>
<dbReference type="InterPro" id="IPR046342">
    <property type="entry name" value="CBS_dom_sf"/>
</dbReference>
<dbReference type="InterPro" id="IPR005990">
    <property type="entry name" value="IMP_DH"/>
</dbReference>
<keyword evidence="3" id="KW-0560">Oxidoreductase</keyword>
<dbReference type="SMART" id="SM01240">
    <property type="entry name" value="IMPDH"/>
    <property type="match status" value="1"/>
</dbReference>
<comment type="similarity">
    <text evidence="1">Belongs to the IMPDH/GMPR family.</text>
</comment>
<evidence type="ECO:0000313" key="9">
    <source>
        <dbReference type="Proteomes" id="UP001642484"/>
    </source>
</evidence>
<evidence type="ECO:0000313" key="7">
    <source>
        <dbReference type="EMBL" id="CAK8985441.1"/>
    </source>
</evidence>
<dbReference type="Proteomes" id="UP001642484">
    <property type="component" value="Unassembled WGS sequence"/>
</dbReference>
<dbReference type="EMBL" id="CAXAMN010000002">
    <property type="protein sequence ID" value="CAK8985441.1"/>
    <property type="molecule type" value="Genomic_DNA"/>
</dbReference>